<dbReference type="GO" id="GO:0051539">
    <property type="term" value="F:4 iron, 4 sulfur cluster binding"/>
    <property type="evidence" value="ECO:0007669"/>
    <property type="project" value="UniProtKB-KW"/>
</dbReference>
<sequence length="476" mass="52986">MEKEHKKGIREISPIDVYKLLPRTNCGECGEANCMAFATKVVNGETSIVNCPPLYTQKYSKELDKLEELLAPLVQSVSFGTGGNAITIGGKHVLFRHEFTYQNPTPIAIDLSDDMAPDVISARIKRVIDFSYTYIGRPLKLDSLALRSVTKDPTRFRELVQIVCNSCQIPLILCSTEPDIIAAGLSVCAERKPLIFAITKDNWETMGELVLRYSCPVVVSAPGDLSLLRSLVKTLKEWGIDQMVLDPGTYHSDQIGKTIFQNTAIRKAACKDFDPFFGYPILGTPISVWNGQELSEELNRWQEAYLASMLITRYADLLIMHSLEGWVLLPQLIWRFGIYTDPRKPVSVDPGVRTFGNPDKNSPVLITSNYALTFFTVESDIKTAKIDCFLIVIDTGGLSVEAAVAGRYLSAVKIADSIRDMNVGDFVIHRYLIIPGLAARLSGETEEETGWRVLVGPRDSSGIGQMIRERWPPTEE</sequence>
<keyword evidence="2 9" id="KW-0489">Methyltransferase</keyword>
<keyword evidence="3 9" id="KW-0808">Transferase</keyword>
<dbReference type="SUPFAM" id="SSF51717">
    <property type="entry name" value="Dihydropteroate synthetase-like"/>
    <property type="match status" value="1"/>
</dbReference>
<comment type="cofactor">
    <cofactor evidence="9">
        <name>[4Fe-4S] cluster</name>
        <dbReference type="ChEBI" id="CHEBI:49883"/>
    </cofactor>
    <text evidence="9">Binds 1 [4Fe-4S] cluster.</text>
</comment>
<dbReference type="GO" id="GO:0032259">
    <property type="term" value="P:methylation"/>
    <property type="evidence" value="ECO:0007669"/>
    <property type="project" value="UniProtKB-KW"/>
</dbReference>
<evidence type="ECO:0000256" key="2">
    <source>
        <dbReference type="ARBA" id="ARBA00022603"/>
    </source>
</evidence>
<evidence type="ECO:0000256" key="5">
    <source>
        <dbReference type="ARBA" id="ARBA00022994"/>
    </source>
</evidence>
<dbReference type="GO" id="GO:0005506">
    <property type="term" value="F:iron ion binding"/>
    <property type="evidence" value="ECO:0007669"/>
    <property type="project" value="UniProtKB-UniRule"/>
</dbReference>
<dbReference type="EC" id="2.1.1.245" evidence="9"/>
<comment type="function">
    <text evidence="9">Part of a complex that catalyzes the reversible cleavage of acetyl-CoA, allowing autotrophic growth from CO(2).</text>
</comment>
<dbReference type="GeneID" id="65097488"/>
<organism evidence="13 14">
    <name type="scientific">Methanospirillum purgamenti</name>
    <dbReference type="NCBI Taxonomy" id="2834276"/>
    <lineage>
        <taxon>Archaea</taxon>
        <taxon>Methanobacteriati</taxon>
        <taxon>Methanobacteriota</taxon>
        <taxon>Stenosarchaea group</taxon>
        <taxon>Methanomicrobia</taxon>
        <taxon>Methanomicrobiales</taxon>
        <taxon>Methanospirillaceae</taxon>
        <taxon>Methanospirillum</taxon>
    </lineage>
</organism>
<dbReference type="HAMAP" id="MF_01136">
    <property type="entry name" value="CdhE"/>
    <property type="match status" value="1"/>
</dbReference>
<dbReference type="PANTHER" id="PTHR36214">
    <property type="match status" value="1"/>
</dbReference>
<keyword evidence="14" id="KW-1185">Reference proteome</keyword>
<dbReference type="KEGG" id="mrtj:KHC33_09850"/>
<evidence type="ECO:0000313" key="14">
    <source>
        <dbReference type="Proteomes" id="UP000680656"/>
    </source>
</evidence>
<evidence type="ECO:0000256" key="6">
    <source>
        <dbReference type="ARBA" id="ARBA00023004"/>
    </source>
</evidence>
<dbReference type="InterPro" id="IPR007202">
    <property type="entry name" value="4Fe-4S_dom"/>
</dbReference>
<evidence type="ECO:0000313" key="13">
    <source>
        <dbReference type="EMBL" id="QVV87666.1"/>
    </source>
</evidence>
<feature type="binding site" evidence="9 11">
    <location>
        <position position="29"/>
    </location>
    <ligand>
        <name>[4Fe-4S] cluster</name>
        <dbReference type="ChEBI" id="CHEBI:49883"/>
    </ligand>
</feature>
<protein>
    <recommendedName>
        <fullName evidence="9">Acetyl-CoA decarbonylase/synthase complex subunit gamma</fullName>
        <shortName evidence="9">ACDS complex subunit gamma</shortName>
        <ecNumber evidence="9">2.1.1.245</ecNumber>
    </recommendedName>
    <alternativeName>
        <fullName evidence="9">5-methyltetrahydrosarcinapterin:corrinoid/iron-sulfur protein Co-methyltransferase</fullName>
    </alternativeName>
    <alternativeName>
        <fullName evidence="9">ACDS complex methyltransferase</fullName>
    </alternativeName>
    <alternativeName>
        <fullName evidence="9">Corrinoid/iron-sulfur component large subunit</fullName>
    </alternativeName>
</protein>
<dbReference type="GO" id="GO:0015948">
    <property type="term" value="P:methanogenesis"/>
    <property type="evidence" value="ECO:0007669"/>
    <property type="project" value="UniProtKB-KW"/>
</dbReference>
<evidence type="ECO:0000256" key="4">
    <source>
        <dbReference type="ARBA" id="ARBA00022723"/>
    </source>
</evidence>
<evidence type="ECO:0000259" key="12">
    <source>
        <dbReference type="PROSITE" id="PS51656"/>
    </source>
</evidence>
<evidence type="ECO:0000256" key="3">
    <source>
        <dbReference type="ARBA" id="ARBA00022679"/>
    </source>
</evidence>
<gene>
    <name evidence="9" type="primary">cdhE</name>
    <name evidence="13" type="ORF">KHC33_09850</name>
</gene>
<feature type="binding site" evidence="9 11">
    <location>
        <position position="34"/>
    </location>
    <ligand>
        <name>[4Fe-4S] cluster</name>
        <dbReference type="ChEBI" id="CHEBI:49883"/>
    </ligand>
</feature>
<feature type="binding site" evidence="10">
    <location>
        <position position="460"/>
    </location>
    <ligand>
        <name>5-methoxybenzimidazolylcob(I)amide</name>
        <dbReference type="ChEBI" id="CHEBI:157765"/>
    </ligand>
</feature>
<dbReference type="PIRSF" id="PIRSF000376">
    <property type="entry name" value="AcCoA_decarb_gamma"/>
    <property type="match status" value="1"/>
</dbReference>
<name>A0A8E7AZS0_9EURY</name>
<feature type="binding site" evidence="9 11">
    <location>
        <position position="51"/>
    </location>
    <ligand>
        <name>[4Fe-4S] cluster</name>
        <dbReference type="ChEBI" id="CHEBI:49883"/>
    </ligand>
</feature>
<dbReference type="PROSITE" id="PS51656">
    <property type="entry name" value="4FE4S"/>
    <property type="match status" value="1"/>
</dbReference>
<comment type="subunit">
    <text evidence="9">Heterodimer of delta and gamma chains. The ACDS complex is made up of alpha, epsilon, beta, gamma and delta chains with a probable stoichiometry of (alpha(2)epsilon(2))(4)-beta(8)-(gamma(1)delta(1))(8).</text>
</comment>
<dbReference type="Proteomes" id="UP000680656">
    <property type="component" value="Chromosome"/>
</dbReference>
<dbReference type="InterPro" id="IPR016041">
    <property type="entry name" value="Ac-CoA_synth_d_su_TIM-brl"/>
</dbReference>
<accession>A0A8E7AZS0</accession>
<dbReference type="PANTHER" id="PTHR36214:SF3">
    <property type="entry name" value="ACETYL-COA DECARBONYLASE_SYNTHASE COMPLEX SUBUNIT GAMMA"/>
    <property type="match status" value="1"/>
</dbReference>
<feature type="binding site" evidence="10">
    <location>
        <begin position="397"/>
        <end position="400"/>
    </location>
    <ligand>
        <name>5-methoxybenzimidazolylcob(I)amide</name>
        <dbReference type="ChEBI" id="CHEBI:157765"/>
    </ligand>
</feature>
<feature type="binding site" evidence="10">
    <location>
        <position position="373"/>
    </location>
    <ligand>
        <name>5-methoxybenzimidazolylcob(I)amide</name>
        <dbReference type="ChEBI" id="CHEBI:157765"/>
    </ligand>
</feature>
<evidence type="ECO:0000256" key="7">
    <source>
        <dbReference type="ARBA" id="ARBA00023014"/>
    </source>
</evidence>
<evidence type="ECO:0000256" key="9">
    <source>
        <dbReference type="HAMAP-Rule" id="MF_01136"/>
    </source>
</evidence>
<dbReference type="InterPro" id="IPR051069">
    <property type="entry name" value="ACDS_complex_subunit"/>
</dbReference>
<dbReference type="InterPro" id="IPR016218">
    <property type="entry name" value="AcylCoA_decarb/synth_gsu"/>
</dbReference>
<dbReference type="Gene3D" id="3.40.50.11600">
    <property type="match status" value="1"/>
</dbReference>
<dbReference type="InterPro" id="IPR023427">
    <property type="entry name" value="AcylCoA_decarb/synth_gsu_arc"/>
</dbReference>
<dbReference type="GO" id="GO:0046356">
    <property type="term" value="P:acetyl-CoA catabolic process"/>
    <property type="evidence" value="ECO:0007669"/>
    <property type="project" value="InterPro"/>
</dbReference>
<dbReference type="NCBIfam" id="NF003195">
    <property type="entry name" value="PRK04165.1"/>
    <property type="match status" value="1"/>
</dbReference>
<dbReference type="AlphaFoldDB" id="A0A8E7AZS0"/>
<keyword evidence="8 9" id="KW-0170">Cobalt</keyword>
<keyword evidence="6 9" id="KW-0408">Iron</keyword>
<feature type="domain" description="4Fe-4S" evidence="12">
    <location>
        <begin position="4"/>
        <end position="68"/>
    </location>
</feature>
<keyword evidence="7 9" id="KW-0411">Iron-sulfur</keyword>
<comment type="cofactor">
    <cofactor evidence="9">
        <name>corrinoid</name>
        <dbReference type="ChEBI" id="CHEBI:33913"/>
    </cofactor>
</comment>
<proteinExistence type="inferred from homology"/>
<dbReference type="EMBL" id="CP075546">
    <property type="protein sequence ID" value="QVV87666.1"/>
    <property type="molecule type" value="Genomic_DNA"/>
</dbReference>
<comment type="catalytic activity">
    <reaction evidence="9">
        <text>5,6,7,8-tetrahydrosarcinapterin + methyl-Co(III)-[corrinoid Fe-S protein] = 5-methyltetrahydrosarcinapterin + Co(I)-[corrinoid Fe-S protein] + H(+)</text>
        <dbReference type="Rhea" id="RHEA:45196"/>
        <dbReference type="Rhea" id="RHEA-COMP:11110"/>
        <dbReference type="Rhea" id="RHEA-COMP:11111"/>
        <dbReference type="ChEBI" id="CHEBI:15378"/>
        <dbReference type="ChEBI" id="CHEBI:59924"/>
        <dbReference type="ChEBI" id="CHEBI:64267"/>
        <dbReference type="ChEBI" id="CHEBI:85033"/>
        <dbReference type="ChEBI" id="CHEBI:85035"/>
        <dbReference type="EC" id="2.1.1.245"/>
    </reaction>
</comment>
<dbReference type="Gene3D" id="3.20.20.20">
    <property type="entry name" value="Dihydropteroate synthase-like"/>
    <property type="match status" value="1"/>
</dbReference>
<dbReference type="InterPro" id="IPR011005">
    <property type="entry name" value="Dihydropteroate_synth-like_sf"/>
</dbReference>
<feature type="binding site" evidence="9 11">
    <location>
        <position position="26"/>
    </location>
    <ligand>
        <name>[4Fe-4S] cluster</name>
        <dbReference type="ChEBI" id="CHEBI:49883"/>
    </ligand>
</feature>
<evidence type="ECO:0000256" key="10">
    <source>
        <dbReference type="PIRSR" id="PIRSR000376-1"/>
    </source>
</evidence>
<reference evidence="13 14" key="1">
    <citation type="submission" date="2021-05" db="EMBL/GenBank/DDBJ databases">
        <title>A novel Methanospirillum isolate from a pyrite-forming mixed culture.</title>
        <authorList>
            <person name="Bunk B."/>
            <person name="Sproer C."/>
            <person name="Spring S."/>
            <person name="Pester M."/>
        </authorList>
    </citation>
    <scope>NUCLEOTIDE SEQUENCE [LARGE SCALE GENOMIC DNA]</scope>
    <source>
        <strain evidence="13 14">J.3.6.1-F.2.7.3</strain>
    </source>
</reference>
<keyword evidence="4 9" id="KW-0479">Metal-binding</keyword>
<evidence type="ECO:0000256" key="1">
    <source>
        <dbReference type="ARBA" id="ARBA00022485"/>
    </source>
</evidence>
<dbReference type="RefSeq" id="WP_214418486.1">
    <property type="nucleotide sequence ID" value="NZ_CP075546.1"/>
</dbReference>
<keyword evidence="5" id="KW-0484">Methanogenesis</keyword>
<dbReference type="Pfam" id="PF03599">
    <property type="entry name" value="CdhD"/>
    <property type="match status" value="1"/>
</dbReference>
<evidence type="ECO:0000256" key="11">
    <source>
        <dbReference type="PIRSR" id="PIRSR000376-2"/>
    </source>
</evidence>
<dbReference type="Pfam" id="PF04060">
    <property type="entry name" value="FeS"/>
    <property type="match status" value="1"/>
</dbReference>
<evidence type="ECO:0000256" key="8">
    <source>
        <dbReference type="ARBA" id="ARBA00023285"/>
    </source>
</evidence>
<feature type="binding site" evidence="10">
    <location>
        <position position="367"/>
    </location>
    <ligand>
        <name>5-methoxybenzimidazolylcob(I)amide</name>
        <dbReference type="ChEBI" id="CHEBI:157765"/>
    </ligand>
</feature>
<keyword evidence="1 9" id="KW-0004">4Fe-4S</keyword>
<dbReference type="GO" id="GO:0008168">
    <property type="term" value="F:methyltransferase activity"/>
    <property type="evidence" value="ECO:0007669"/>
    <property type="project" value="UniProtKB-UniRule"/>
</dbReference>